<gene>
    <name evidence="7" type="ORF">Raf01_63280</name>
</gene>
<keyword evidence="4 7" id="KW-0067">ATP-binding</keyword>
<dbReference type="SMART" id="SM00382">
    <property type="entry name" value="AAA"/>
    <property type="match status" value="1"/>
</dbReference>
<dbReference type="InterPro" id="IPR046342">
    <property type="entry name" value="CBS_dom_sf"/>
</dbReference>
<dbReference type="GO" id="GO:0016887">
    <property type="term" value="F:ATP hydrolysis activity"/>
    <property type="evidence" value="ECO:0007669"/>
    <property type="project" value="InterPro"/>
</dbReference>
<dbReference type="GO" id="GO:0015418">
    <property type="term" value="F:ABC-type quaternary ammonium compound transporting activity"/>
    <property type="evidence" value="ECO:0007669"/>
    <property type="project" value="UniProtKB-EC"/>
</dbReference>
<comment type="caution">
    <text evidence="7">The sequence shown here is derived from an EMBL/GenBank/DDBJ whole genome shotgun (WGS) entry which is preliminary data.</text>
</comment>
<feature type="domain" description="ABC transporter" evidence="6">
    <location>
        <begin position="12"/>
        <end position="248"/>
    </location>
</feature>
<organism evidence="7 8">
    <name type="scientific">Rugosimonospora africana</name>
    <dbReference type="NCBI Taxonomy" id="556532"/>
    <lineage>
        <taxon>Bacteria</taxon>
        <taxon>Bacillati</taxon>
        <taxon>Actinomycetota</taxon>
        <taxon>Actinomycetes</taxon>
        <taxon>Micromonosporales</taxon>
        <taxon>Micromonosporaceae</taxon>
        <taxon>Rugosimonospora</taxon>
    </lineage>
</organism>
<dbReference type="PANTHER" id="PTHR43117">
    <property type="entry name" value="OSMOPROTECTANT IMPORT ATP-BINDING PROTEIN OSMV"/>
    <property type="match status" value="1"/>
</dbReference>
<keyword evidence="8" id="KW-1185">Reference proteome</keyword>
<dbReference type="InterPro" id="IPR027417">
    <property type="entry name" value="P-loop_NTPase"/>
</dbReference>
<dbReference type="RefSeq" id="WP_275413093.1">
    <property type="nucleotide sequence ID" value="NZ_BONZ01000063.1"/>
</dbReference>
<dbReference type="GO" id="GO:0005524">
    <property type="term" value="F:ATP binding"/>
    <property type="evidence" value="ECO:0007669"/>
    <property type="project" value="UniProtKB-KW"/>
</dbReference>
<name>A0A8J3R0V1_9ACTN</name>
<dbReference type="Pfam" id="PF00005">
    <property type="entry name" value="ABC_tran"/>
    <property type="match status" value="1"/>
</dbReference>
<evidence type="ECO:0000313" key="8">
    <source>
        <dbReference type="Proteomes" id="UP000642748"/>
    </source>
</evidence>
<evidence type="ECO:0000256" key="2">
    <source>
        <dbReference type="ARBA" id="ARBA00022448"/>
    </source>
</evidence>
<evidence type="ECO:0000256" key="4">
    <source>
        <dbReference type="ARBA" id="ARBA00022840"/>
    </source>
</evidence>
<dbReference type="Proteomes" id="UP000642748">
    <property type="component" value="Unassembled WGS sequence"/>
</dbReference>
<comment type="similarity">
    <text evidence="1">Belongs to the ABC transporter superfamily.</text>
</comment>
<dbReference type="EC" id="7.6.2.9" evidence="5"/>
<dbReference type="AlphaFoldDB" id="A0A8J3R0V1"/>
<keyword evidence="3" id="KW-0547">Nucleotide-binding</keyword>
<keyword evidence="2" id="KW-0813">Transport</keyword>
<dbReference type="PROSITE" id="PS50893">
    <property type="entry name" value="ABC_TRANSPORTER_2"/>
    <property type="match status" value="1"/>
</dbReference>
<dbReference type="InterPro" id="IPR017871">
    <property type="entry name" value="ABC_transporter-like_CS"/>
</dbReference>
<dbReference type="PANTHER" id="PTHR43117:SF4">
    <property type="entry name" value="OSMOPROTECTANT IMPORT ATP-BINDING PROTEIN OSMV"/>
    <property type="match status" value="1"/>
</dbReference>
<evidence type="ECO:0000256" key="5">
    <source>
        <dbReference type="ARBA" id="ARBA00066388"/>
    </source>
</evidence>
<evidence type="ECO:0000256" key="1">
    <source>
        <dbReference type="ARBA" id="ARBA00005417"/>
    </source>
</evidence>
<dbReference type="SUPFAM" id="SSF54631">
    <property type="entry name" value="CBS-domain pair"/>
    <property type="match status" value="1"/>
</dbReference>
<reference evidence="7" key="1">
    <citation type="submission" date="2021-01" db="EMBL/GenBank/DDBJ databases">
        <title>Whole genome shotgun sequence of Rugosimonospora africana NBRC 104875.</title>
        <authorList>
            <person name="Komaki H."/>
            <person name="Tamura T."/>
        </authorList>
    </citation>
    <scope>NUCLEOTIDE SEQUENCE</scope>
    <source>
        <strain evidence="7">NBRC 104875</strain>
    </source>
</reference>
<dbReference type="EMBL" id="BONZ01000063">
    <property type="protein sequence ID" value="GIH18156.1"/>
    <property type="molecule type" value="Genomic_DNA"/>
</dbReference>
<dbReference type="PROSITE" id="PS00211">
    <property type="entry name" value="ABC_TRANSPORTER_1"/>
    <property type="match status" value="1"/>
</dbReference>
<dbReference type="SUPFAM" id="SSF52540">
    <property type="entry name" value="P-loop containing nucleoside triphosphate hydrolases"/>
    <property type="match status" value="1"/>
</dbReference>
<dbReference type="FunFam" id="3.40.50.300:FF:000425">
    <property type="entry name" value="Probable ABC transporter, ATP-binding subunit"/>
    <property type="match status" value="1"/>
</dbReference>
<dbReference type="InterPro" id="IPR003593">
    <property type="entry name" value="AAA+_ATPase"/>
</dbReference>
<evidence type="ECO:0000259" key="6">
    <source>
        <dbReference type="PROSITE" id="PS50893"/>
    </source>
</evidence>
<dbReference type="InterPro" id="IPR003439">
    <property type="entry name" value="ABC_transporter-like_ATP-bd"/>
</dbReference>
<accession>A0A8J3R0V1</accession>
<evidence type="ECO:0000256" key="3">
    <source>
        <dbReference type="ARBA" id="ARBA00022741"/>
    </source>
</evidence>
<dbReference type="Gene3D" id="3.40.50.300">
    <property type="entry name" value="P-loop containing nucleotide triphosphate hydrolases"/>
    <property type="match status" value="1"/>
</dbReference>
<sequence>MDGTSNGSAAPITLERVGKRYPDGTDAVNSLSLDIPAGELVVLIGPSGCGKSTVLRMINRLIEPTSGRILLDGADVNSGDAVDLRRRIGYVIQNTGLFPHQTIRANVATVPKLLGWSRRRIDDRVTELLDLVGLDPARYGKRYPHELSGGQRQRVGVARALAADPVVLLMDEPFSAVDPIVRVRLQDEFLRLQATVRKTIVMVTHDIDEAVRMGDRIAVLSQGGTLQQYASPAALLSTPANDFVREFIGSDRGIKRLTVLPVPRDGLTSVSTVDDVQAGPSVSPGSSLRDALAALLDGGTGWVAVRDDDGTALGVLTPTQIALAGAAEAESASVPAQQARPSTVS</sequence>
<evidence type="ECO:0000313" key="7">
    <source>
        <dbReference type="EMBL" id="GIH18156.1"/>
    </source>
</evidence>
<proteinExistence type="inferred from homology"/>
<protein>
    <recommendedName>
        <fullName evidence="5">ABC-type quaternary amine transporter</fullName>
        <ecNumber evidence="5">7.6.2.9</ecNumber>
    </recommendedName>
</protein>